<gene>
    <name evidence="1" type="ORF">DPQ25_02990</name>
</gene>
<dbReference type="RefSeq" id="WP_112331679.1">
    <property type="nucleotide sequence ID" value="NZ_QLYR01000001.1"/>
</dbReference>
<reference evidence="1 2" key="1">
    <citation type="submission" date="2018-06" db="EMBL/GenBank/DDBJ databases">
        <title>Noncontiguous genome sequence of Ruminococcaceae bacterium ASD2818.</title>
        <authorList>
            <person name="Chaplin A.V."/>
            <person name="Sokolova S.R."/>
            <person name="Kochetkova T.O."/>
            <person name="Goltsov A.Y."/>
            <person name="Trofimov D.Y."/>
            <person name="Efimov B.A."/>
        </authorList>
    </citation>
    <scope>NUCLEOTIDE SEQUENCE [LARGE SCALE GENOMIC DNA]</scope>
    <source>
        <strain evidence="1 2">ASD2818</strain>
    </source>
</reference>
<sequence>MSLNKLTLTKILKCRESIEYFYYVEGEWKDAFQEQQSYFVKYDRDMTWCPDSIAVIPFLGNFLPISWVFDAEIVINEVDEDFLYSIDEIKSGYQEMYPAIDFKGSLSIKRKVKNSVIKGLNKSLLFFSGGVDATASLISTLNEEPMLVTLLGSDIFFHNIDGWNNVKDAVKQTAEKFSLPYSFIKTSFRSVINYNFLNERVAKPNHENWWHGFQHGIAIITHSAPLAYLEGIKQIYIASTDSIKGNEVYTCASFPTIDNNVRFCGCKVLHEGFENSRADKVRKICSFSKRTGISFF</sequence>
<protein>
    <submittedName>
        <fullName evidence="1">Uncharacterized protein</fullName>
    </submittedName>
</protein>
<keyword evidence="2" id="KW-1185">Reference proteome</keyword>
<evidence type="ECO:0000313" key="1">
    <source>
        <dbReference type="EMBL" id="RAQ30482.1"/>
    </source>
</evidence>
<organism evidence="1 2">
    <name type="scientific">Hydrogeniiclostridium mannosilyticum</name>
    <dbReference type="NCBI Taxonomy" id="2764322"/>
    <lineage>
        <taxon>Bacteria</taxon>
        <taxon>Bacillati</taxon>
        <taxon>Bacillota</taxon>
        <taxon>Clostridia</taxon>
        <taxon>Eubacteriales</taxon>
        <taxon>Acutalibacteraceae</taxon>
        <taxon>Hydrogeniiclostridium</taxon>
    </lineage>
</organism>
<dbReference type="Proteomes" id="UP000249377">
    <property type="component" value="Unassembled WGS sequence"/>
</dbReference>
<dbReference type="EMBL" id="QLYR01000001">
    <property type="protein sequence ID" value="RAQ30482.1"/>
    <property type="molecule type" value="Genomic_DNA"/>
</dbReference>
<comment type="caution">
    <text evidence="1">The sequence shown here is derived from an EMBL/GenBank/DDBJ whole genome shotgun (WGS) entry which is preliminary data.</text>
</comment>
<proteinExistence type="predicted"/>
<dbReference type="AlphaFoldDB" id="A0A328UI88"/>
<evidence type="ECO:0000313" key="2">
    <source>
        <dbReference type="Proteomes" id="UP000249377"/>
    </source>
</evidence>
<name>A0A328UI88_9FIRM</name>
<accession>A0A328UI88</accession>